<reference evidence="4" key="1">
    <citation type="submission" date="2015-01" db="EMBL/GenBank/DDBJ databases">
        <title>The Genome Sequence of Cladophialophora bantiana CBS 173.52.</title>
        <authorList>
            <consortium name="The Broad Institute Genomics Platform"/>
            <person name="Cuomo C."/>
            <person name="de Hoog S."/>
            <person name="Gorbushina A."/>
            <person name="Stielow B."/>
            <person name="Teixiera M."/>
            <person name="Abouelleil A."/>
            <person name="Chapman S.B."/>
            <person name="Priest M."/>
            <person name="Young S.K."/>
            <person name="Wortman J."/>
            <person name="Nusbaum C."/>
            <person name="Birren B."/>
        </authorList>
    </citation>
    <scope>NUCLEOTIDE SEQUENCE [LARGE SCALE GENOMIC DNA]</scope>
    <source>
        <strain evidence="4">CBS 173.52</strain>
    </source>
</reference>
<gene>
    <name evidence="4" type="ORF">Z519_06848</name>
</gene>
<evidence type="ECO:0000313" key="5">
    <source>
        <dbReference type="Proteomes" id="UP000053789"/>
    </source>
</evidence>
<feature type="region of interest" description="Disordered" evidence="1">
    <location>
        <begin position="29"/>
        <end position="67"/>
    </location>
</feature>
<feature type="compositionally biased region" description="Pro residues" evidence="1">
    <location>
        <begin position="43"/>
        <end position="52"/>
    </location>
</feature>
<dbReference type="GeneID" id="27699776"/>
<evidence type="ECO:0000256" key="1">
    <source>
        <dbReference type="SAM" id="MobiDB-lite"/>
    </source>
</evidence>
<keyword evidence="5" id="KW-1185">Reference proteome</keyword>
<protein>
    <recommendedName>
        <fullName evidence="6">MYB DNA-binding domain protein</fullName>
    </recommendedName>
</protein>
<proteinExistence type="predicted"/>
<dbReference type="SUPFAM" id="SSF46689">
    <property type="entry name" value="Homeodomain-like"/>
    <property type="match status" value="1"/>
</dbReference>
<dbReference type="Pfam" id="PF00249">
    <property type="entry name" value="Myb_DNA-binding"/>
    <property type="match status" value="1"/>
</dbReference>
<name>A0A0D2I887_CLAB1</name>
<dbReference type="PROSITE" id="PS51294">
    <property type="entry name" value="HTH_MYB"/>
    <property type="match status" value="1"/>
</dbReference>
<dbReference type="HOGENOM" id="CLU_821373_0_0_1"/>
<dbReference type="CDD" id="cd00167">
    <property type="entry name" value="SANT"/>
    <property type="match status" value="1"/>
</dbReference>
<feature type="region of interest" description="Disordered" evidence="1">
    <location>
        <begin position="258"/>
        <end position="338"/>
    </location>
</feature>
<dbReference type="AlphaFoldDB" id="A0A0D2I887"/>
<feature type="domain" description="Myb-like" evidence="2">
    <location>
        <begin position="141"/>
        <end position="190"/>
    </location>
</feature>
<dbReference type="VEuPathDB" id="FungiDB:Z519_06848"/>
<dbReference type="PROSITE" id="PS50090">
    <property type="entry name" value="MYB_LIKE"/>
    <property type="match status" value="1"/>
</dbReference>
<dbReference type="InterPro" id="IPR001005">
    <property type="entry name" value="SANT/Myb"/>
</dbReference>
<feature type="region of interest" description="Disordered" evidence="1">
    <location>
        <begin position="89"/>
        <end position="152"/>
    </location>
</feature>
<sequence length="338" mass="37859">MGMVTVTLGHGHDSPHPSRSYAAIHVDFSARTRNGTPRELDPSFPPFPPAQPSPETNQGKVQEIVERDNDISCSSCRDRRNCRDMEMENGGELQVSPASVSRSESVPSSVATSVAPLPPPQPRPAVPAKRLSATQDHPIQSPAKKQSKWSPEEDAKIIQLRQDGMKWEDISKHLPGRSAISCRLHYQNYLERRSEWDEDRKNKLARLYERFRADMWARVAEEMAMPWRAVEAMHWQMGEHEMAKRAGVTPFSLTNAHSGIEASSLPPRAPLRHGGPPPRPLRRESMPPETGLQGPQQLPSLAELTAGLPAFSAPPYHTSDPFNRHLYNHPRGRNGPFR</sequence>
<evidence type="ECO:0000259" key="2">
    <source>
        <dbReference type="PROSITE" id="PS50090"/>
    </source>
</evidence>
<dbReference type="PANTHER" id="PTHR23246:SF24">
    <property type="entry name" value="MYB DNA-BINDING DOMAIN-CONTAINING PROTEIN"/>
    <property type="match status" value="1"/>
</dbReference>
<evidence type="ECO:0000313" key="4">
    <source>
        <dbReference type="EMBL" id="KIW92999.1"/>
    </source>
</evidence>
<dbReference type="InterPro" id="IPR009057">
    <property type="entry name" value="Homeodomain-like_sf"/>
</dbReference>
<evidence type="ECO:0008006" key="6">
    <source>
        <dbReference type="Google" id="ProtNLM"/>
    </source>
</evidence>
<feature type="compositionally biased region" description="Low complexity" evidence="1">
    <location>
        <begin position="95"/>
        <end position="115"/>
    </location>
</feature>
<dbReference type="InterPro" id="IPR017930">
    <property type="entry name" value="Myb_dom"/>
</dbReference>
<dbReference type="RefSeq" id="XP_016619668.1">
    <property type="nucleotide sequence ID" value="XM_016764586.1"/>
</dbReference>
<organism evidence="4 5">
    <name type="scientific">Cladophialophora bantiana (strain ATCC 10958 / CBS 173.52 / CDC B-1940 / NIH 8579)</name>
    <name type="common">Xylohypha bantiana</name>
    <dbReference type="NCBI Taxonomy" id="1442370"/>
    <lineage>
        <taxon>Eukaryota</taxon>
        <taxon>Fungi</taxon>
        <taxon>Dikarya</taxon>
        <taxon>Ascomycota</taxon>
        <taxon>Pezizomycotina</taxon>
        <taxon>Eurotiomycetes</taxon>
        <taxon>Chaetothyriomycetidae</taxon>
        <taxon>Chaetothyriales</taxon>
        <taxon>Herpotrichiellaceae</taxon>
        <taxon>Cladophialophora</taxon>
    </lineage>
</organism>
<feature type="compositionally biased region" description="Pro residues" evidence="1">
    <location>
        <begin position="116"/>
        <end position="125"/>
    </location>
</feature>
<dbReference type="Proteomes" id="UP000053789">
    <property type="component" value="Unassembled WGS sequence"/>
</dbReference>
<dbReference type="OrthoDB" id="2350934at2759"/>
<feature type="domain" description="HTH myb-type" evidence="3">
    <location>
        <begin position="141"/>
        <end position="194"/>
    </location>
</feature>
<dbReference type="Gene3D" id="1.10.10.60">
    <property type="entry name" value="Homeodomain-like"/>
    <property type="match status" value="1"/>
</dbReference>
<dbReference type="InterPro" id="IPR053095">
    <property type="entry name" value="Actin-binding/GATA_Znf"/>
</dbReference>
<dbReference type="PANTHER" id="PTHR23246">
    <property type="entry name" value="NEW-GLUE PROTEIN"/>
    <property type="match status" value="1"/>
</dbReference>
<dbReference type="SMART" id="SM00717">
    <property type="entry name" value="SANT"/>
    <property type="match status" value="1"/>
</dbReference>
<dbReference type="EMBL" id="KN846988">
    <property type="protein sequence ID" value="KIW92999.1"/>
    <property type="molecule type" value="Genomic_DNA"/>
</dbReference>
<evidence type="ECO:0000259" key="3">
    <source>
        <dbReference type="PROSITE" id="PS51294"/>
    </source>
</evidence>
<accession>A0A0D2I887</accession>